<dbReference type="GO" id="GO:0031428">
    <property type="term" value="C:box C/D methylation guide snoRNP complex"/>
    <property type="evidence" value="ECO:0007669"/>
    <property type="project" value="InterPro"/>
</dbReference>
<proteinExistence type="predicted"/>
<protein>
    <submittedName>
        <fullName evidence="1">Uncharacterized protein</fullName>
    </submittedName>
</protein>
<reference evidence="1" key="3">
    <citation type="submission" date="2015-04" db="UniProtKB">
        <authorList>
            <consortium name="EnsemblPlants"/>
        </authorList>
    </citation>
    <scope>IDENTIFICATION</scope>
</reference>
<dbReference type="Gramene" id="LPERR05G16440.2">
    <property type="protein sequence ID" value="LPERR05G16440.2"/>
    <property type="gene ID" value="LPERR05G16440"/>
</dbReference>
<dbReference type="PANTHER" id="PTHR10894:SF1">
    <property type="entry name" value="NUCLEOLAR PROTEIN 58"/>
    <property type="match status" value="1"/>
</dbReference>
<organism evidence="1 2">
    <name type="scientific">Leersia perrieri</name>
    <dbReference type="NCBI Taxonomy" id="77586"/>
    <lineage>
        <taxon>Eukaryota</taxon>
        <taxon>Viridiplantae</taxon>
        <taxon>Streptophyta</taxon>
        <taxon>Embryophyta</taxon>
        <taxon>Tracheophyta</taxon>
        <taxon>Spermatophyta</taxon>
        <taxon>Magnoliopsida</taxon>
        <taxon>Liliopsida</taxon>
        <taxon>Poales</taxon>
        <taxon>Poaceae</taxon>
        <taxon>BOP clade</taxon>
        <taxon>Oryzoideae</taxon>
        <taxon>Oryzeae</taxon>
        <taxon>Oryzinae</taxon>
        <taxon>Leersia</taxon>
    </lineage>
</organism>
<reference evidence="2" key="2">
    <citation type="submission" date="2013-12" db="EMBL/GenBank/DDBJ databases">
        <authorList>
            <person name="Yu Y."/>
            <person name="Lee S."/>
            <person name="de Baynast K."/>
            <person name="Wissotski M."/>
            <person name="Liu L."/>
            <person name="Talag J."/>
            <person name="Goicoechea J."/>
            <person name="Angelova A."/>
            <person name="Jetty R."/>
            <person name="Kudrna D."/>
            <person name="Golser W."/>
            <person name="Rivera L."/>
            <person name="Zhang J."/>
            <person name="Wing R."/>
        </authorList>
    </citation>
    <scope>NUCLEOTIDE SEQUENCE</scope>
</reference>
<dbReference type="Proteomes" id="UP000032180">
    <property type="component" value="Chromosome 5"/>
</dbReference>
<dbReference type="PANTHER" id="PTHR10894">
    <property type="entry name" value="NUCLEOLAR PROTEIN 5 NUCLEOLAR PROTEIN NOP5 NOP58"/>
    <property type="match status" value="1"/>
</dbReference>
<dbReference type="GO" id="GO:0032040">
    <property type="term" value="C:small-subunit processome"/>
    <property type="evidence" value="ECO:0007669"/>
    <property type="project" value="InterPro"/>
</dbReference>
<dbReference type="InterPro" id="IPR045056">
    <property type="entry name" value="Nop56/Nop58"/>
</dbReference>
<keyword evidence="2" id="KW-1185">Reference proteome</keyword>
<dbReference type="HOGENOM" id="CLU_055037_0_0_1"/>
<dbReference type="GO" id="GO:0030515">
    <property type="term" value="F:snoRNA binding"/>
    <property type="evidence" value="ECO:0007669"/>
    <property type="project" value="InterPro"/>
</dbReference>
<dbReference type="EnsemblPlants" id="LPERR05G16440.2">
    <property type="protein sequence ID" value="LPERR05G16440.2"/>
    <property type="gene ID" value="LPERR05G16440"/>
</dbReference>
<evidence type="ECO:0000313" key="1">
    <source>
        <dbReference type="EnsemblPlants" id="LPERR05G16440.2"/>
    </source>
</evidence>
<evidence type="ECO:0000313" key="2">
    <source>
        <dbReference type="Proteomes" id="UP000032180"/>
    </source>
</evidence>
<reference evidence="1 2" key="1">
    <citation type="submission" date="2012-08" db="EMBL/GenBank/DDBJ databases">
        <title>Oryza genome evolution.</title>
        <authorList>
            <person name="Wing R.A."/>
        </authorList>
    </citation>
    <scope>NUCLEOTIDE SEQUENCE</scope>
</reference>
<sequence>MKEAGRTAQLGNGGLIRVLFETPSGFAIFVYDGVNLIRQDAMQAVVLIGFEKFENKLAAINHDTGVSERLAMMINKYMAPGQKLAVETDGYKKIIKKSLGISCLCGRTVDELMWGLKIHMGFLVPEENSEQTNEDRFPKSVGMRLLLNRHSFRVQPDMMVTKQIIQKTGLVHECDQIVNKHSDSLRTAAEHLKEISCIDTQDWDLMKLAAALKMICCPEEKIEAGRWLFLKQQLKRFRDDAPKYKDKILKMPCLVVYDEMY</sequence>
<name>A0A0D9WHU7_9ORYZ</name>
<accession>A0A0D9WHU7</accession>
<dbReference type="AlphaFoldDB" id="A0A0D9WHU7"/>